<proteinExistence type="predicted"/>
<dbReference type="HOGENOM" id="CLU_2357610_0_0_5"/>
<dbReference type="EMBL" id="AAMS01000005">
    <property type="protein sequence ID" value="EAQ06215.1"/>
    <property type="molecule type" value="Genomic_DNA"/>
</dbReference>
<evidence type="ECO:0000256" key="1">
    <source>
        <dbReference type="SAM" id="Phobius"/>
    </source>
</evidence>
<accession>A3V5P1</accession>
<keyword evidence="1" id="KW-1133">Transmembrane helix</keyword>
<dbReference type="AlphaFoldDB" id="A3V5P1"/>
<evidence type="ECO:0000313" key="2">
    <source>
        <dbReference type="EMBL" id="EAQ06215.1"/>
    </source>
</evidence>
<protein>
    <submittedName>
        <fullName evidence="2">Uncharacterized protein</fullName>
    </submittedName>
</protein>
<keyword evidence="1" id="KW-0812">Transmembrane</keyword>
<feature type="transmembrane region" description="Helical" evidence="1">
    <location>
        <begin position="6"/>
        <end position="24"/>
    </location>
</feature>
<feature type="transmembrane region" description="Helical" evidence="1">
    <location>
        <begin position="69"/>
        <end position="91"/>
    </location>
</feature>
<dbReference type="eggNOG" id="ENOG50332QZ">
    <property type="taxonomic scope" value="Bacteria"/>
</dbReference>
<keyword evidence="1" id="KW-0472">Membrane</keyword>
<feature type="transmembrane region" description="Helical" evidence="1">
    <location>
        <begin position="36"/>
        <end position="57"/>
    </location>
</feature>
<dbReference type="OrthoDB" id="7652025at2"/>
<evidence type="ECO:0000313" key="3">
    <source>
        <dbReference type="Proteomes" id="UP000004507"/>
    </source>
</evidence>
<reference evidence="2 3" key="1">
    <citation type="submission" date="2006-01" db="EMBL/GenBank/DDBJ databases">
        <authorList>
            <person name="Hagstrom A."/>
            <person name="Ferriera S."/>
            <person name="Johnson J."/>
            <person name="Kravitz S."/>
            <person name="Halpern A."/>
            <person name="Remington K."/>
            <person name="Beeson K."/>
            <person name="Tran B."/>
            <person name="Rogers Y.-H."/>
            <person name="Friedman R."/>
            <person name="Venter J.C."/>
        </authorList>
    </citation>
    <scope>NUCLEOTIDE SEQUENCE [LARGE SCALE GENOMIC DNA]</scope>
    <source>
        <strain evidence="2 3">SKA53</strain>
    </source>
</reference>
<sequence length="103" mass="11247">MQFAPETQILILNAAILGVAYLGIFPSLREKTLARIMTVDLVLSVLAVGVAGALFWGRGLSFDMLVFSANWAVFSIVTLLIMEAPLFYVFAKKHGISLTGEDR</sequence>
<organism evidence="2 3">
    <name type="scientific">Yoonia vestfoldensis SKA53</name>
    <dbReference type="NCBI Taxonomy" id="314232"/>
    <lineage>
        <taxon>Bacteria</taxon>
        <taxon>Pseudomonadati</taxon>
        <taxon>Pseudomonadota</taxon>
        <taxon>Alphaproteobacteria</taxon>
        <taxon>Rhodobacterales</taxon>
        <taxon>Paracoccaceae</taxon>
        <taxon>Yoonia</taxon>
    </lineage>
</organism>
<dbReference type="Proteomes" id="UP000004507">
    <property type="component" value="Unassembled WGS sequence"/>
</dbReference>
<keyword evidence="3" id="KW-1185">Reference proteome</keyword>
<gene>
    <name evidence="2" type="ORF">SKA53_03988</name>
</gene>
<dbReference type="STRING" id="314232.SKA53_03988"/>
<comment type="caution">
    <text evidence="2">The sequence shown here is derived from an EMBL/GenBank/DDBJ whole genome shotgun (WGS) entry which is preliminary data.</text>
</comment>
<dbReference type="RefSeq" id="WP_007204753.1">
    <property type="nucleotide sequence ID" value="NZ_CH672414.1"/>
</dbReference>
<name>A3V5P1_9RHOB</name>